<feature type="region of interest" description="Disordered" evidence="1">
    <location>
        <begin position="173"/>
        <end position="192"/>
    </location>
</feature>
<feature type="region of interest" description="Disordered" evidence="1">
    <location>
        <begin position="84"/>
        <end position="117"/>
    </location>
</feature>
<dbReference type="Pfam" id="PF10238">
    <property type="entry name" value="Eapp_C"/>
    <property type="match status" value="2"/>
</dbReference>
<dbReference type="OrthoDB" id="6380239at2759"/>
<feature type="region of interest" description="Disordered" evidence="1">
    <location>
        <begin position="426"/>
        <end position="445"/>
    </location>
</feature>
<feature type="region of interest" description="Disordered" evidence="1">
    <location>
        <begin position="247"/>
        <end position="267"/>
    </location>
</feature>
<proteinExistence type="predicted"/>
<dbReference type="Proteomes" id="UP000694843">
    <property type="component" value="Unplaced"/>
</dbReference>
<reference evidence="3" key="1">
    <citation type="submission" date="2025-08" db="UniProtKB">
        <authorList>
            <consortium name="RefSeq"/>
        </authorList>
    </citation>
    <scope>IDENTIFICATION</scope>
    <source>
        <tissue evidence="3">Whole organism</tissue>
    </source>
</reference>
<dbReference type="AlphaFoldDB" id="A0A8B7NRD0"/>
<dbReference type="PANTHER" id="PTHR15967">
    <property type="entry name" value="E2F-ASSOCIATED PHOSPHOPROTEIN"/>
    <property type="match status" value="1"/>
</dbReference>
<dbReference type="PANTHER" id="PTHR15967:SF0">
    <property type="entry name" value="E2F-ASSOCIATED PHOSPHOPROTEIN"/>
    <property type="match status" value="1"/>
</dbReference>
<name>A0A8B7NRD0_HYAAZ</name>
<dbReference type="RefSeq" id="XP_018016245.1">
    <property type="nucleotide sequence ID" value="XM_018160756.2"/>
</dbReference>
<gene>
    <name evidence="3" type="primary">LOC108672990</name>
</gene>
<dbReference type="GO" id="GO:0005634">
    <property type="term" value="C:nucleus"/>
    <property type="evidence" value="ECO:0007669"/>
    <property type="project" value="TreeGrafter"/>
</dbReference>
<dbReference type="InterPro" id="IPR019370">
    <property type="entry name" value="E2F-assoc_phosphoprotein"/>
</dbReference>
<protein>
    <submittedName>
        <fullName evidence="3">Uncharacterized protein LOC108672990</fullName>
    </submittedName>
</protein>
<organism evidence="2 3">
    <name type="scientific">Hyalella azteca</name>
    <name type="common">Amphipod</name>
    <dbReference type="NCBI Taxonomy" id="294128"/>
    <lineage>
        <taxon>Eukaryota</taxon>
        <taxon>Metazoa</taxon>
        <taxon>Ecdysozoa</taxon>
        <taxon>Arthropoda</taxon>
        <taxon>Crustacea</taxon>
        <taxon>Multicrustacea</taxon>
        <taxon>Malacostraca</taxon>
        <taxon>Eumalacostraca</taxon>
        <taxon>Peracarida</taxon>
        <taxon>Amphipoda</taxon>
        <taxon>Senticaudata</taxon>
        <taxon>Talitrida</taxon>
        <taxon>Talitroidea</taxon>
        <taxon>Hyalellidae</taxon>
        <taxon>Hyalella</taxon>
    </lineage>
</organism>
<accession>A0A8B7NRD0</accession>
<feature type="compositionally biased region" description="Basic and acidic residues" evidence="1">
    <location>
        <begin position="310"/>
        <end position="323"/>
    </location>
</feature>
<evidence type="ECO:0000313" key="2">
    <source>
        <dbReference type="Proteomes" id="UP000694843"/>
    </source>
</evidence>
<feature type="compositionally biased region" description="Polar residues" evidence="1">
    <location>
        <begin position="95"/>
        <end position="116"/>
    </location>
</feature>
<dbReference type="KEGG" id="hazt:108672990"/>
<sequence length="506" mass="56892">MDHKYDDCSSDDEVDYCFSHHYSSASDSEDDHQNNEILQMVLQQHEERKKKVSKCGSKEFQSDPFEEEMACELNNAMIAMSSFGASNSRDHGHESSSGISAQKNGESSSHTTSGQPAEQYDTVYFDSDDDENNADVQQRRKTVSDADLLYDPTLDDQDQLWMDQHRRSCFSAKTKTKRGVQPPGKMNKEESALPESDAVLNCPGCLTMLCTDCQRHTTFSNQYRAMFVFNCRVDCSQRLKFPTKITKSEQKKNKKKERQLRKMMKRQSVQAFEEVTASDDLPRPVQREEYLNLKDDASSKEVQDCNDAGKSSENEIIDNKSDGEIPIGDTGKSDQAETVGKIDQISSMELDEDVLQIKDRCREQSTELQRVGKTENYSPKVNSGVKYNGDVIASPADRTSTTTKSITTEIKVSSEKLSTNPDAVCGTPGIPGPQKRNSLNSVGPSKKVRFGHTTEKESTLCFPSAALLQSSTEELFHPVMCRHCNTKVAVFDKDEIYHFFNVITSY</sequence>
<feature type="compositionally biased region" description="Basic residues" evidence="1">
    <location>
        <begin position="252"/>
        <end position="265"/>
    </location>
</feature>
<evidence type="ECO:0000256" key="1">
    <source>
        <dbReference type="SAM" id="MobiDB-lite"/>
    </source>
</evidence>
<keyword evidence="2" id="KW-1185">Reference proteome</keyword>
<evidence type="ECO:0000313" key="3">
    <source>
        <dbReference type="RefSeq" id="XP_018016245.1"/>
    </source>
</evidence>
<dbReference type="GeneID" id="108672990"/>
<feature type="region of interest" description="Disordered" evidence="1">
    <location>
        <begin position="297"/>
        <end position="337"/>
    </location>
</feature>